<evidence type="ECO:0000313" key="2">
    <source>
        <dbReference type="EMBL" id="TBU53986.1"/>
    </source>
</evidence>
<evidence type="ECO:0000313" key="1">
    <source>
        <dbReference type="EMBL" id="TBU30841.1"/>
    </source>
</evidence>
<dbReference type="EMBL" id="ML145200">
    <property type="protein sequence ID" value="TBU53986.1"/>
    <property type="molecule type" value="Genomic_DNA"/>
</dbReference>
<dbReference type="Proteomes" id="UP000292957">
    <property type="component" value="Unassembled WGS sequence"/>
</dbReference>
<dbReference type="AlphaFoldDB" id="A0A4Q9NT58"/>
<protein>
    <submittedName>
        <fullName evidence="2">Uncharacterized protein</fullName>
    </submittedName>
</protein>
<name>A0A4Q9NT58_9APHY</name>
<sequence length="121" mass="14272">MLPHPPLYQRNQRQPAVRQLGFLTETFSKMPQYMCASPATLLKRAAARQWIPQRLFEPGDKVQTFDKTKGEWISGVIAVNHDPPSFCEEKGCWEYPVIMDRATRQCRHLIWFEEKELMEYT</sequence>
<organism evidence="2 3">
    <name type="scientific">Dichomitus squalens</name>
    <dbReference type="NCBI Taxonomy" id="114155"/>
    <lineage>
        <taxon>Eukaryota</taxon>
        <taxon>Fungi</taxon>
        <taxon>Dikarya</taxon>
        <taxon>Basidiomycota</taxon>
        <taxon>Agaricomycotina</taxon>
        <taxon>Agaricomycetes</taxon>
        <taxon>Polyporales</taxon>
        <taxon>Polyporaceae</taxon>
        <taxon>Dichomitus</taxon>
    </lineage>
</organism>
<dbReference type="EMBL" id="ML143403">
    <property type="protein sequence ID" value="TBU30841.1"/>
    <property type="molecule type" value="Genomic_DNA"/>
</dbReference>
<dbReference type="Proteomes" id="UP000292082">
    <property type="component" value="Unassembled WGS sequence"/>
</dbReference>
<proteinExistence type="predicted"/>
<accession>A0A4Q9NT58</accession>
<reference evidence="2 3" key="1">
    <citation type="submission" date="2019-01" db="EMBL/GenBank/DDBJ databases">
        <title>Draft genome sequences of three monokaryotic isolates of the white-rot basidiomycete fungus Dichomitus squalens.</title>
        <authorList>
            <consortium name="DOE Joint Genome Institute"/>
            <person name="Lopez S.C."/>
            <person name="Andreopoulos B."/>
            <person name="Pangilinan J."/>
            <person name="Lipzen A."/>
            <person name="Riley R."/>
            <person name="Ahrendt S."/>
            <person name="Ng V."/>
            <person name="Barry K."/>
            <person name="Daum C."/>
            <person name="Grigoriev I.V."/>
            <person name="Hilden K.S."/>
            <person name="Makela M.R."/>
            <person name="de Vries R.P."/>
        </authorList>
    </citation>
    <scope>NUCLEOTIDE SEQUENCE [LARGE SCALE GENOMIC DNA]</scope>
    <source>
        <strain evidence="2 3">CBS 464.89</strain>
        <strain evidence="1">OM18370.1</strain>
    </source>
</reference>
<gene>
    <name evidence="2" type="ORF">BD310DRAFT_109715</name>
    <name evidence="1" type="ORF">BD311DRAFT_658280</name>
</gene>
<keyword evidence="3" id="KW-1185">Reference proteome</keyword>
<evidence type="ECO:0000313" key="3">
    <source>
        <dbReference type="Proteomes" id="UP000292082"/>
    </source>
</evidence>